<gene>
    <name evidence="1" type="ORF">CES85_3015</name>
</gene>
<dbReference type="EMBL" id="CP022605">
    <property type="protein sequence ID" value="ASV88452.1"/>
    <property type="molecule type" value="Genomic_DNA"/>
</dbReference>
<dbReference type="KEGG" id="och:CES85_3015"/>
<organism evidence="1 2">
    <name type="scientific">Ochrobactrum quorumnocens</name>
    <dbReference type="NCBI Taxonomy" id="271865"/>
    <lineage>
        <taxon>Bacteria</taxon>
        <taxon>Pseudomonadati</taxon>
        <taxon>Pseudomonadota</taxon>
        <taxon>Alphaproteobacteria</taxon>
        <taxon>Hyphomicrobiales</taxon>
        <taxon>Brucellaceae</taxon>
        <taxon>Brucella/Ochrobactrum group</taxon>
        <taxon>Ochrobactrum</taxon>
    </lineage>
</organism>
<sequence length="88" mass="9753">MNRVVDPDAMLPTHHRARETRRIAVATDTPNRTPAVRAAIPSLAAFKTRDRKSALNVRAIKSLHTGNLETDKLPIVTSKSVQRSKDTL</sequence>
<dbReference type="RefSeq" id="WP_095448226.1">
    <property type="nucleotide sequence ID" value="NZ_CP022605.1"/>
</dbReference>
<proteinExistence type="predicted"/>
<protein>
    <submittedName>
        <fullName evidence="1">Uncharacterized protein</fullName>
    </submittedName>
</protein>
<keyword evidence="1" id="KW-0614">Plasmid</keyword>
<evidence type="ECO:0000313" key="2">
    <source>
        <dbReference type="Proteomes" id="UP000215256"/>
    </source>
</evidence>
<evidence type="ECO:0000313" key="1">
    <source>
        <dbReference type="EMBL" id="ASV88452.1"/>
    </source>
</evidence>
<dbReference type="AlphaFoldDB" id="A0A248UPC2"/>
<accession>A0A248UPC2</accession>
<reference evidence="1 2" key="1">
    <citation type="submission" date="2017-07" db="EMBL/GenBank/DDBJ databases">
        <title>Phylogenetic study on the rhizospheric bacterium Ochrobactrum sp. A44.</title>
        <authorList>
            <person name="Krzyzanowska D.M."/>
            <person name="Ossowicki A."/>
            <person name="Rajewska M."/>
            <person name="Maciag T."/>
            <person name="Kaczynski Z."/>
            <person name="Czerwicka M."/>
            <person name="Jafra S."/>
        </authorList>
    </citation>
    <scope>NUCLEOTIDE SEQUENCE [LARGE SCALE GENOMIC DNA]</scope>
    <source>
        <strain evidence="1 2">A44</strain>
        <plasmid evidence="1 2">unnamed1</plasmid>
    </source>
</reference>
<name>A0A248UPC2_9HYPH</name>
<dbReference type="Proteomes" id="UP000215256">
    <property type="component" value="Plasmid unnamed1"/>
</dbReference>
<geneLocation type="plasmid" evidence="1 2">
    <name>unnamed1</name>
</geneLocation>